<dbReference type="AlphaFoldDB" id="A0A917YJQ4"/>
<evidence type="ECO:0000313" key="2">
    <source>
        <dbReference type="EMBL" id="GGO31402.1"/>
    </source>
</evidence>
<accession>A0A917YJQ4</accession>
<sequence>MPLVTLYLSTFITFLALDAVMLRYVMQPLFARHIGPLLADPIRLGPAAVFYAAYIAGLIWLVSLPALRTGSGVWLQAAVLGFMAYGTYEFTSYAVMRDWHWSMVATDVVWGTILTAFSAAVGVWVTRALGLAA</sequence>
<feature type="transmembrane region" description="Helical" evidence="1">
    <location>
        <begin position="47"/>
        <end position="67"/>
    </location>
</feature>
<feature type="transmembrane region" description="Helical" evidence="1">
    <location>
        <begin position="73"/>
        <end position="96"/>
    </location>
</feature>
<dbReference type="OrthoDB" id="166547at2"/>
<proteinExistence type="predicted"/>
<feature type="transmembrane region" description="Helical" evidence="1">
    <location>
        <begin position="6"/>
        <end position="26"/>
    </location>
</feature>
<dbReference type="InterPro" id="IPR018687">
    <property type="entry name" value="DUF2177_membr"/>
</dbReference>
<comment type="caution">
    <text evidence="2">The sequence shown here is derived from an EMBL/GenBank/DDBJ whole genome shotgun (WGS) entry which is preliminary data.</text>
</comment>
<protein>
    <recommendedName>
        <fullName evidence="4">DUF2177 domain-containing protein</fullName>
    </recommendedName>
</protein>
<dbReference type="Pfam" id="PF09945">
    <property type="entry name" value="DUF2177"/>
    <property type="match status" value="1"/>
</dbReference>
<feature type="transmembrane region" description="Helical" evidence="1">
    <location>
        <begin position="108"/>
        <end position="126"/>
    </location>
</feature>
<reference evidence="2 3" key="1">
    <citation type="journal article" date="2014" name="Int. J. Syst. Evol. Microbiol.">
        <title>Complete genome sequence of Corynebacterium casei LMG S-19264T (=DSM 44701T), isolated from a smear-ripened cheese.</title>
        <authorList>
            <consortium name="US DOE Joint Genome Institute (JGI-PGF)"/>
            <person name="Walter F."/>
            <person name="Albersmeier A."/>
            <person name="Kalinowski J."/>
            <person name="Ruckert C."/>
        </authorList>
    </citation>
    <scope>NUCLEOTIDE SEQUENCE [LARGE SCALE GENOMIC DNA]</scope>
    <source>
        <strain evidence="2 3">CGMCC 1.7029</strain>
    </source>
</reference>
<dbReference type="Proteomes" id="UP000598196">
    <property type="component" value="Unassembled WGS sequence"/>
</dbReference>
<evidence type="ECO:0008006" key="4">
    <source>
        <dbReference type="Google" id="ProtNLM"/>
    </source>
</evidence>
<keyword evidence="1" id="KW-0472">Membrane</keyword>
<organism evidence="2 3">
    <name type="scientific">Gemmobacter aquaticus</name>
    <dbReference type="NCBI Taxonomy" id="490185"/>
    <lineage>
        <taxon>Bacteria</taxon>
        <taxon>Pseudomonadati</taxon>
        <taxon>Pseudomonadota</taxon>
        <taxon>Alphaproteobacteria</taxon>
        <taxon>Rhodobacterales</taxon>
        <taxon>Paracoccaceae</taxon>
        <taxon>Gemmobacter</taxon>
    </lineage>
</organism>
<evidence type="ECO:0000313" key="3">
    <source>
        <dbReference type="Proteomes" id="UP000598196"/>
    </source>
</evidence>
<evidence type="ECO:0000256" key="1">
    <source>
        <dbReference type="SAM" id="Phobius"/>
    </source>
</evidence>
<keyword evidence="1" id="KW-1133">Transmembrane helix</keyword>
<dbReference type="EMBL" id="BMLP01000002">
    <property type="protein sequence ID" value="GGO31402.1"/>
    <property type="molecule type" value="Genomic_DNA"/>
</dbReference>
<name>A0A917YJQ4_9RHOB</name>
<keyword evidence="3" id="KW-1185">Reference proteome</keyword>
<keyword evidence="1" id="KW-0812">Transmembrane</keyword>
<gene>
    <name evidence="2" type="ORF">GCM10010991_17380</name>
</gene>
<dbReference type="RefSeq" id="WP_146286457.1">
    <property type="nucleotide sequence ID" value="NZ_BMLP01000002.1"/>
</dbReference>